<dbReference type="Proteomes" id="UP000510721">
    <property type="component" value="Chromosome"/>
</dbReference>
<reference evidence="1 2" key="1">
    <citation type="submission" date="2019-06" db="EMBL/GenBank/DDBJ databases">
        <title>Complete genome sequence of Ensifer mexicanus ITTG R7 isolated from nodules of Acacia angustissima (Mill.) Kuntze.</title>
        <authorList>
            <person name="Rincon-Rosales R."/>
            <person name="Rogel M.A."/>
            <person name="Guerrero G."/>
            <person name="Rincon-Molina C.I."/>
            <person name="Lopez-Lopez A."/>
            <person name="Martinez-Romero E."/>
        </authorList>
    </citation>
    <scope>NUCLEOTIDE SEQUENCE [LARGE SCALE GENOMIC DNA]</scope>
    <source>
        <strain evidence="1 2">ITTG R7</strain>
    </source>
</reference>
<dbReference type="RefSeq" id="WP_180938209.1">
    <property type="nucleotide sequence ID" value="NZ_CP041238.1"/>
</dbReference>
<organism evidence="1 2">
    <name type="scientific">Sinorhizobium mexicanum</name>
    <dbReference type="NCBI Taxonomy" id="375549"/>
    <lineage>
        <taxon>Bacteria</taxon>
        <taxon>Pseudomonadati</taxon>
        <taxon>Pseudomonadota</taxon>
        <taxon>Alphaproteobacteria</taxon>
        <taxon>Hyphomicrobiales</taxon>
        <taxon>Rhizobiaceae</taxon>
        <taxon>Sinorhizobium/Ensifer group</taxon>
        <taxon>Sinorhizobium</taxon>
    </lineage>
</organism>
<dbReference type="KEGG" id="emx:FKV68_13100"/>
<sequence length="186" mass="20098">MRWLFTLASVTLAFSSPSLAAELTAEVPKGDPEFIAKAMSAAPADIGMNATIIRIGEGFKVTPIRTGTNMWTCAVDMSGEPWCADAVGLEWFRAISTQAEPPDKTGFIYMFAGDLGTSNHDPYATDKSHWIRTGPHVMIVGKAAHEMAANYPHEVDANPAHAYVMFPGTKYQHLMLPADMGTGHGQ</sequence>
<keyword evidence="2" id="KW-1185">Reference proteome</keyword>
<accession>A0A859QHU2</accession>
<evidence type="ECO:0000313" key="2">
    <source>
        <dbReference type="Proteomes" id="UP000510721"/>
    </source>
</evidence>
<protein>
    <submittedName>
        <fullName evidence="1">Uncharacterized protein</fullName>
    </submittedName>
</protein>
<gene>
    <name evidence="1" type="ORF">FKV68_13100</name>
</gene>
<dbReference type="EMBL" id="CP041238">
    <property type="protein sequence ID" value="QLL62305.1"/>
    <property type="molecule type" value="Genomic_DNA"/>
</dbReference>
<name>A0A859QHU2_9HYPH</name>
<dbReference type="AlphaFoldDB" id="A0A859QHU2"/>
<evidence type="ECO:0000313" key="1">
    <source>
        <dbReference type="EMBL" id="QLL62305.1"/>
    </source>
</evidence>
<proteinExistence type="predicted"/>